<dbReference type="Proteomes" id="UP000320431">
    <property type="component" value="Unassembled WGS sequence"/>
</dbReference>
<protein>
    <submittedName>
        <fullName evidence="2">Uncharacterized protein</fullName>
    </submittedName>
</protein>
<feature type="region of interest" description="Disordered" evidence="1">
    <location>
        <begin position="1"/>
        <end position="20"/>
    </location>
</feature>
<accession>A0A5N6B164</accession>
<feature type="compositionally biased region" description="Polar residues" evidence="1">
    <location>
        <begin position="11"/>
        <end position="20"/>
    </location>
</feature>
<organism evidence="2 3">
    <name type="scientific">Marilutibacter maris</name>
    <dbReference type="NCBI Taxonomy" id="1605891"/>
    <lineage>
        <taxon>Bacteria</taxon>
        <taxon>Pseudomonadati</taxon>
        <taxon>Pseudomonadota</taxon>
        <taxon>Gammaproteobacteria</taxon>
        <taxon>Lysobacterales</taxon>
        <taxon>Lysobacteraceae</taxon>
        <taxon>Marilutibacter</taxon>
    </lineage>
</organism>
<proteinExistence type="predicted"/>
<dbReference type="AlphaFoldDB" id="A0A5N6B164"/>
<evidence type="ECO:0000313" key="2">
    <source>
        <dbReference type="EMBL" id="KAB8173758.1"/>
    </source>
</evidence>
<reference evidence="2 3" key="1">
    <citation type="submission" date="2019-10" db="EMBL/GenBank/DDBJ databases">
        <title>Lysobacter alkalisoli sp. nov., isolated from saline-alkaline soil.</title>
        <authorList>
            <person name="Sun J.-Q."/>
        </authorList>
    </citation>
    <scope>NUCLEOTIDE SEQUENCE [LARGE SCALE GENOMIC DNA]</scope>
    <source>
        <strain evidence="2 3">KCTC 42381</strain>
    </source>
</reference>
<gene>
    <name evidence="2" type="ORF">FKV24_014005</name>
</gene>
<sequence>MIRRFFHDKSSITPTSGYPGSTAMKSISQFRRNNGKQRHAMLALALGGLLASGNALAGIPVIDPTQIAGQITEFVKEAGRWGEQGQQWIKEARQFQQQYDSLLSSVGSMRATFGLPEGIEMQKVDEREYVEERCGPAYGGGVGGMLGQVFQVDLRGDVYQQRYKLCEGAQMMRNRQYNETVEYLQEVMPKMQGELESAGDKFVGSGKTQGDMGSYFAKLQKVDADMSEANERYEARMRAYTTYIAAVERASGTLTRAAMRGQSGLPAKVASVVTMRQALCGGGQCD</sequence>
<comment type="caution">
    <text evidence="2">The sequence shown here is derived from an EMBL/GenBank/DDBJ whole genome shotgun (WGS) entry which is preliminary data.</text>
</comment>
<dbReference type="EMBL" id="VICD02000240">
    <property type="protein sequence ID" value="KAB8173758.1"/>
    <property type="molecule type" value="Genomic_DNA"/>
</dbReference>
<name>A0A5N6B164_9GAMM</name>
<evidence type="ECO:0000313" key="3">
    <source>
        <dbReference type="Proteomes" id="UP000320431"/>
    </source>
</evidence>
<dbReference type="RefSeq" id="WP_141482815.1">
    <property type="nucleotide sequence ID" value="NZ_VICD02000240.1"/>
</dbReference>
<feature type="compositionally biased region" description="Basic and acidic residues" evidence="1">
    <location>
        <begin position="1"/>
        <end position="10"/>
    </location>
</feature>
<evidence type="ECO:0000256" key="1">
    <source>
        <dbReference type="SAM" id="MobiDB-lite"/>
    </source>
</evidence>